<keyword evidence="7" id="KW-0003">3Fe-4S</keyword>
<evidence type="ECO:0000313" key="9">
    <source>
        <dbReference type="Proteomes" id="UP000017746"/>
    </source>
</evidence>
<dbReference type="GO" id="GO:0051538">
    <property type="term" value="F:3 iron, 4 sulfur cluster binding"/>
    <property type="evidence" value="ECO:0007669"/>
    <property type="project" value="UniProtKB-KW"/>
</dbReference>
<keyword evidence="9" id="KW-1185">Reference proteome</keyword>
<dbReference type="RefSeq" id="WP_023560656.1">
    <property type="nucleotide sequence ID" value="NC_022657.1"/>
</dbReference>
<evidence type="ECO:0000256" key="3">
    <source>
        <dbReference type="ARBA" id="ARBA00022723"/>
    </source>
</evidence>
<keyword evidence="3" id="KW-0479">Metal-binding</keyword>
<name>U5W596_9ACTN</name>
<evidence type="ECO:0000256" key="2">
    <source>
        <dbReference type="ARBA" id="ARBA00022448"/>
    </source>
</evidence>
<comment type="cofactor">
    <cofactor evidence="1">
        <name>[3Fe-4S] cluster</name>
        <dbReference type="ChEBI" id="CHEBI:21137"/>
    </cofactor>
</comment>
<organism evidence="8 9">
    <name type="scientific">Actinoplanes friuliensis DSM 7358</name>
    <dbReference type="NCBI Taxonomy" id="1246995"/>
    <lineage>
        <taxon>Bacteria</taxon>
        <taxon>Bacillati</taxon>
        <taxon>Actinomycetota</taxon>
        <taxon>Actinomycetes</taxon>
        <taxon>Micromonosporales</taxon>
        <taxon>Micromonosporaceae</taxon>
        <taxon>Actinoplanes</taxon>
    </lineage>
</organism>
<evidence type="ECO:0000256" key="6">
    <source>
        <dbReference type="ARBA" id="ARBA00023014"/>
    </source>
</evidence>
<keyword evidence="6" id="KW-0411">Iron-sulfur</keyword>
<dbReference type="EMBL" id="CP006272">
    <property type="protein sequence ID" value="AGZ44319.1"/>
    <property type="molecule type" value="Genomic_DNA"/>
</dbReference>
<protein>
    <submittedName>
        <fullName evidence="8">Ferredoxin fas2</fullName>
    </submittedName>
</protein>
<sequence length="65" mass="6830">MTRIVADTTRCVGAGQCVLTDPATFAQDSTQGTVVLLRDDLSDEALATARQALYLCPSRALSLTG</sequence>
<dbReference type="HOGENOM" id="CLU_139698_6_0_11"/>
<gene>
    <name evidence="8" type="ORF">AFR_30295</name>
</gene>
<dbReference type="Proteomes" id="UP000017746">
    <property type="component" value="Chromosome"/>
</dbReference>
<dbReference type="AlphaFoldDB" id="U5W596"/>
<dbReference type="GO" id="GO:0046872">
    <property type="term" value="F:metal ion binding"/>
    <property type="evidence" value="ECO:0007669"/>
    <property type="project" value="UniProtKB-KW"/>
</dbReference>
<keyword evidence="4" id="KW-0249">Electron transport</keyword>
<keyword evidence="2" id="KW-0813">Transport</keyword>
<evidence type="ECO:0000313" key="8">
    <source>
        <dbReference type="EMBL" id="AGZ44319.1"/>
    </source>
</evidence>
<dbReference type="InterPro" id="IPR051269">
    <property type="entry name" value="Fe-S_cluster_ET"/>
</dbReference>
<evidence type="ECO:0000256" key="1">
    <source>
        <dbReference type="ARBA" id="ARBA00001927"/>
    </source>
</evidence>
<dbReference type="PANTHER" id="PTHR36923:SF3">
    <property type="entry name" value="FERREDOXIN"/>
    <property type="match status" value="1"/>
</dbReference>
<accession>U5W596</accession>
<dbReference type="Pfam" id="PF13370">
    <property type="entry name" value="Fer4_13"/>
    <property type="match status" value="1"/>
</dbReference>
<reference evidence="8 9" key="1">
    <citation type="journal article" date="2014" name="J. Biotechnol.">
        <title>Complete genome sequence of the actinobacterium Actinoplanes friuliensis HAG 010964, producer of the lipopeptide antibiotic friulimycin.</title>
        <authorList>
            <person name="Ruckert C."/>
            <person name="Szczepanowski R."/>
            <person name="Albersmeier A."/>
            <person name="Goesmann A."/>
            <person name="Fischer N."/>
            <person name="Steinkamper A."/>
            <person name="Puhler A."/>
            <person name="Biener R."/>
            <person name="Schwartz D."/>
            <person name="Kalinowski J."/>
        </authorList>
    </citation>
    <scope>NUCLEOTIDE SEQUENCE [LARGE SCALE GENOMIC DNA]</scope>
    <source>
        <strain evidence="8 9">DSM 7358</strain>
    </source>
</reference>
<dbReference type="Gene3D" id="3.30.70.20">
    <property type="match status" value="1"/>
</dbReference>
<dbReference type="PANTHER" id="PTHR36923">
    <property type="entry name" value="FERREDOXIN"/>
    <property type="match status" value="1"/>
</dbReference>
<dbReference type="STRING" id="1246995.AFR_30295"/>
<dbReference type="eggNOG" id="COG1141">
    <property type="taxonomic scope" value="Bacteria"/>
</dbReference>
<dbReference type="KEGG" id="afs:AFR_30295"/>
<dbReference type="OrthoDB" id="9803319at2"/>
<dbReference type="SUPFAM" id="SSF54862">
    <property type="entry name" value="4Fe-4S ferredoxins"/>
    <property type="match status" value="1"/>
</dbReference>
<keyword evidence="5" id="KW-0408">Iron</keyword>
<evidence type="ECO:0000256" key="7">
    <source>
        <dbReference type="ARBA" id="ARBA00023291"/>
    </source>
</evidence>
<evidence type="ECO:0000256" key="5">
    <source>
        <dbReference type="ARBA" id="ARBA00023004"/>
    </source>
</evidence>
<dbReference type="PATRIC" id="fig|1246995.3.peg.6134"/>
<proteinExistence type="predicted"/>
<evidence type="ECO:0000256" key="4">
    <source>
        <dbReference type="ARBA" id="ARBA00022982"/>
    </source>
</evidence>